<reference evidence="1 2" key="1">
    <citation type="journal article" date="2014" name="PLoS Genet.">
        <title>The Genome of Spironucleus salmonicida Highlights a Fish Pathogen Adapted to Fluctuating Environments.</title>
        <authorList>
            <person name="Xu F."/>
            <person name="Jerlstrom-Hultqvist J."/>
            <person name="Einarsson E."/>
            <person name="Astvaldsson A."/>
            <person name="Svard S.G."/>
            <person name="Andersson J.O."/>
        </authorList>
    </citation>
    <scope>NUCLEOTIDE SEQUENCE</scope>
    <source>
        <strain evidence="2">ATCC 50377</strain>
    </source>
</reference>
<accession>V6LM90</accession>
<evidence type="ECO:0000313" key="1">
    <source>
        <dbReference type="EMBL" id="EST45750.1"/>
    </source>
</evidence>
<gene>
    <name evidence="1" type="ORF">SS50377_14321</name>
    <name evidence="2" type="ORF">SS50377_22088</name>
</gene>
<organism evidence="1">
    <name type="scientific">Spironucleus salmonicida</name>
    <dbReference type="NCBI Taxonomy" id="348837"/>
    <lineage>
        <taxon>Eukaryota</taxon>
        <taxon>Metamonada</taxon>
        <taxon>Diplomonadida</taxon>
        <taxon>Hexamitidae</taxon>
        <taxon>Hexamitinae</taxon>
        <taxon>Spironucleus</taxon>
    </lineage>
</organism>
<proteinExistence type="predicted"/>
<dbReference type="Proteomes" id="UP000018208">
    <property type="component" value="Unassembled WGS sequence"/>
</dbReference>
<reference evidence="2" key="2">
    <citation type="submission" date="2020-12" db="EMBL/GenBank/DDBJ databases">
        <title>New Spironucleus salmonicida genome in near-complete chromosomes.</title>
        <authorList>
            <person name="Xu F."/>
            <person name="Kurt Z."/>
            <person name="Jimenez-Gonzalez A."/>
            <person name="Astvaldsson A."/>
            <person name="Andersson J.O."/>
            <person name="Svard S.G."/>
        </authorList>
    </citation>
    <scope>NUCLEOTIDE SEQUENCE</scope>
    <source>
        <strain evidence="2">ATCC 50377</strain>
    </source>
</reference>
<dbReference type="AlphaFoldDB" id="V6LM90"/>
<evidence type="ECO:0000313" key="3">
    <source>
        <dbReference type="Proteomes" id="UP000018208"/>
    </source>
</evidence>
<keyword evidence="3" id="KW-1185">Reference proteome</keyword>
<sequence>MDEEQNLTEQQLHNILKGKLYQIKLLATQNYKHLIEIFQQSYLEYQICKERKLMQSNDIISQKLSIPNPFESIYLSDSDFLHKKLELFAQILKNYFIQINTIENEYIKEDLLLHDLQGMHIQQKNVLENQNNQIEQLAQYEYQINDIISYDHIKIENLLDIFDRIDSIIIFYHTVLLMTDQIREVIADTSVFEFEVLDSTRYLILQQQKLNIVDPYNDLIDYVNQQKQTIQFLILNCDLINQKYQVLQQDVIKVQRTQNDQTKQLQISYLSKIKAIHSRRLSLIKKTQTQLVTQPYLCISPRNLHLRHTTLLSLPQEAKISRIQRELRTPRAIKRQ</sequence>
<dbReference type="VEuPathDB" id="GiardiaDB:SS50377_22088"/>
<dbReference type="EMBL" id="KI546089">
    <property type="protein sequence ID" value="EST45750.1"/>
    <property type="molecule type" value="Genomic_DNA"/>
</dbReference>
<evidence type="ECO:0000313" key="2">
    <source>
        <dbReference type="EMBL" id="KAH0576524.1"/>
    </source>
</evidence>
<name>V6LM90_9EUKA</name>
<dbReference type="EMBL" id="AUWU02000002">
    <property type="protein sequence ID" value="KAH0576524.1"/>
    <property type="molecule type" value="Genomic_DNA"/>
</dbReference>
<protein>
    <submittedName>
        <fullName evidence="1">Uncharacterized protein</fullName>
    </submittedName>
</protein>